<keyword evidence="3" id="KW-1185">Reference proteome</keyword>
<dbReference type="OrthoDB" id="37654at2"/>
<keyword evidence="1" id="KW-0812">Transmembrane</keyword>
<feature type="transmembrane region" description="Helical" evidence="1">
    <location>
        <begin position="5"/>
        <end position="22"/>
    </location>
</feature>
<proteinExistence type="predicted"/>
<dbReference type="Pfam" id="PF06195">
    <property type="entry name" value="DUF996"/>
    <property type="match status" value="1"/>
</dbReference>
<gene>
    <name evidence="2" type="ORF">SAMN02745199_0349</name>
</gene>
<feature type="transmembrane region" description="Helical" evidence="1">
    <location>
        <begin position="28"/>
        <end position="44"/>
    </location>
</feature>
<dbReference type="InterPro" id="IPR010397">
    <property type="entry name" value="DUF996"/>
</dbReference>
<organism evidence="2 3">
    <name type="scientific">Thermosipho atlanticus DSM 15807</name>
    <dbReference type="NCBI Taxonomy" id="1123380"/>
    <lineage>
        <taxon>Bacteria</taxon>
        <taxon>Thermotogati</taxon>
        <taxon>Thermotogota</taxon>
        <taxon>Thermotogae</taxon>
        <taxon>Thermotogales</taxon>
        <taxon>Fervidobacteriaceae</taxon>
        <taxon>Thermosipho</taxon>
    </lineage>
</organism>
<feature type="transmembrane region" description="Helical" evidence="1">
    <location>
        <begin position="122"/>
        <end position="141"/>
    </location>
</feature>
<keyword evidence="1" id="KW-0472">Membrane</keyword>
<dbReference type="RefSeq" id="WP_073071470.1">
    <property type="nucleotide sequence ID" value="NZ_FQXN01000001.1"/>
</dbReference>
<accession>A0A1M5R5V6</accession>
<sequence>MSLNVAKVLAGLGVIFGIFGYIPHVGWFFGLIGVILFLIGIYNISNILKNSKIFKYFLISIVFGFVSIVIFAIVIFAGMMNMLSEHVVVPFGQTMSYNYETTDYDFEEVHFEMPLSSMTSNFIISFITFAGLMIVAVIYKIKAYRLLSKYLSLNIFDMAASFYKWGAILVVVMIGIVLILIGDILAAVGFFSIPENLN</sequence>
<keyword evidence="1" id="KW-1133">Transmembrane helix</keyword>
<evidence type="ECO:0000256" key="1">
    <source>
        <dbReference type="SAM" id="Phobius"/>
    </source>
</evidence>
<dbReference type="EMBL" id="FQXN01000001">
    <property type="protein sequence ID" value="SHH21578.1"/>
    <property type="molecule type" value="Genomic_DNA"/>
</dbReference>
<reference evidence="3" key="1">
    <citation type="submission" date="2016-11" db="EMBL/GenBank/DDBJ databases">
        <authorList>
            <person name="Varghese N."/>
            <person name="Submissions S."/>
        </authorList>
    </citation>
    <scope>NUCLEOTIDE SEQUENCE [LARGE SCALE GENOMIC DNA]</scope>
    <source>
        <strain evidence="3">DSM 15807</strain>
    </source>
</reference>
<feature type="transmembrane region" description="Helical" evidence="1">
    <location>
        <begin position="56"/>
        <end position="80"/>
    </location>
</feature>
<feature type="transmembrane region" description="Helical" evidence="1">
    <location>
        <begin position="162"/>
        <end position="193"/>
    </location>
</feature>
<dbReference type="Proteomes" id="UP000242592">
    <property type="component" value="Unassembled WGS sequence"/>
</dbReference>
<name>A0A1M5R5V6_9BACT</name>
<evidence type="ECO:0000313" key="3">
    <source>
        <dbReference type="Proteomes" id="UP000242592"/>
    </source>
</evidence>
<protein>
    <submittedName>
        <fullName evidence="2">Uncharacterized membrane protein</fullName>
    </submittedName>
</protein>
<evidence type="ECO:0000313" key="2">
    <source>
        <dbReference type="EMBL" id="SHH21578.1"/>
    </source>
</evidence>
<dbReference type="AlphaFoldDB" id="A0A1M5R5V6"/>